<name>R7VEX3_CAPTE</name>
<dbReference type="OrthoDB" id="6761697at2759"/>
<sequence>MAKVYLFFFFSFFLRGGGGLAPNSPNEETGCRERPRLNQQEKENIELKERLNNLEQCSRRAHLRIRGLKVEKGKDCKEVVASFLSSKLKRKNGFALSVKREDIDAAHPLRPLKFTPRGQSTPVSRKIPFERAARPLHAICTDDLTIDNVKLLKSLKSCAKVDSSWSTNGKIYIYAKLKEEDRGRVFNIYDNIPQ</sequence>
<dbReference type="EMBL" id="AMQN01004716">
    <property type="status" value="NOT_ANNOTATED_CDS"/>
    <property type="molecule type" value="Genomic_DNA"/>
</dbReference>
<reference evidence="4" key="1">
    <citation type="submission" date="2012-12" db="EMBL/GenBank/DDBJ databases">
        <authorList>
            <person name="Hellsten U."/>
            <person name="Grimwood J."/>
            <person name="Chapman J.A."/>
            <person name="Shapiro H."/>
            <person name="Aerts A."/>
            <person name="Otillar R.P."/>
            <person name="Terry A.Y."/>
            <person name="Boore J.L."/>
            <person name="Simakov O."/>
            <person name="Marletaz F."/>
            <person name="Cho S.-J."/>
            <person name="Edsinger-Gonzales E."/>
            <person name="Havlak P."/>
            <person name="Kuo D.-H."/>
            <person name="Larsson T."/>
            <person name="Lv J."/>
            <person name="Arendt D."/>
            <person name="Savage R."/>
            <person name="Osoegawa K."/>
            <person name="de Jong P."/>
            <person name="Lindberg D.R."/>
            <person name="Seaver E.C."/>
            <person name="Weisblat D.A."/>
            <person name="Putnam N.H."/>
            <person name="Grigoriev I.V."/>
            <person name="Rokhsar D.S."/>
        </authorList>
    </citation>
    <scope>NUCLEOTIDE SEQUENCE</scope>
    <source>
        <strain evidence="4">I ESC-2004</strain>
    </source>
</reference>
<evidence type="ECO:0000313" key="3">
    <source>
        <dbReference type="EnsemblMetazoa" id="CapteP207566"/>
    </source>
</evidence>
<feature type="chain" id="PRO_5008788966" evidence="1">
    <location>
        <begin position="20"/>
        <end position="194"/>
    </location>
</feature>
<feature type="signal peptide" evidence="1">
    <location>
        <begin position="1"/>
        <end position="19"/>
    </location>
</feature>
<keyword evidence="4" id="KW-1185">Reference proteome</keyword>
<dbReference type="EnsemblMetazoa" id="CapteT207566">
    <property type="protein sequence ID" value="CapteP207566"/>
    <property type="gene ID" value="CapteG207566"/>
</dbReference>
<reference evidence="3" key="3">
    <citation type="submission" date="2015-06" db="UniProtKB">
        <authorList>
            <consortium name="EnsemblMetazoa"/>
        </authorList>
    </citation>
    <scope>IDENTIFICATION</scope>
</reference>
<dbReference type="AlphaFoldDB" id="R7VEX3"/>
<dbReference type="Proteomes" id="UP000014760">
    <property type="component" value="Unassembled WGS sequence"/>
</dbReference>
<reference evidence="2 4" key="2">
    <citation type="journal article" date="2013" name="Nature">
        <title>Insights into bilaterian evolution from three spiralian genomes.</title>
        <authorList>
            <person name="Simakov O."/>
            <person name="Marletaz F."/>
            <person name="Cho S.J."/>
            <person name="Edsinger-Gonzales E."/>
            <person name="Havlak P."/>
            <person name="Hellsten U."/>
            <person name="Kuo D.H."/>
            <person name="Larsson T."/>
            <person name="Lv J."/>
            <person name="Arendt D."/>
            <person name="Savage R."/>
            <person name="Osoegawa K."/>
            <person name="de Jong P."/>
            <person name="Grimwood J."/>
            <person name="Chapman J.A."/>
            <person name="Shapiro H."/>
            <person name="Aerts A."/>
            <person name="Otillar R.P."/>
            <person name="Terry A.Y."/>
            <person name="Boore J.L."/>
            <person name="Grigoriev I.V."/>
            <person name="Lindberg D.R."/>
            <person name="Seaver E.C."/>
            <person name="Weisblat D.A."/>
            <person name="Putnam N.H."/>
            <person name="Rokhsar D.S."/>
        </authorList>
    </citation>
    <scope>NUCLEOTIDE SEQUENCE</scope>
    <source>
        <strain evidence="2 4">I ESC-2004</strain>
    </source>
</reference>
<keyword evidence="1" id="KW-0732">Signal</keyword>
<organism evidence="2">
    <name type="scientific">Capitella teleta</name>
    <name type="common">Polychaete worm</name>
    <dbReference type="NCBI Taxonomy" id="283909"/>
    <lineage>
        <taxon>Eukaryota</taxon>
        <taxon>Metazoa</taxon>
        <taxon>Spiralia</taxon>
        <taxon>Lophotrochozoa</taxon>
        <taxon>Annelida</taxon>
        <taxon>Polychaeta</taxon>
        <taxon>Sedentaria</taxon>
        <taxon>Scolecida</taxon>
        <taxon>Capitellidae</taxon>
        <taxon>Capitella</taxon>
    </lineage>
</organism>
<gene>
    <name evidence="2" type="ORF">CAPTEDRAFT_207566</name>
</gene>
<dbReference type="HOGENOM" id="CLU_081397_0_0_1"/>
<dbReference type="EMBL" id="KB294243">
    <property type="protein sequence ID" value="ELU14856.1"/>
    <property type="molecule type" value="Genomic_DNA"/>
</dbReference>
<evidence type="ECO:0000313" key="4">
    <source>
        <dbReference type="Proteomes" id="UP000014760"/>
    </source>
</evidence>
<proteinExistence type="predicted"/>
<evidence type="ECO:0000256" key="1">
    <source>
        <dbReference type="SAM" id="SignalP"/>
    </source>
</evidence>
<evidence type="ECO:0000313" key="2">
    <source>
        <dbReference type="EMBL" id="ELU14856.1"/>
    </source>
</evidence>
<accession>R7VEX3</accession>
<protein>
    <submittedName>
        <fullName evidence="2 3">Uncharacterized protein</fullName>
    </submittedName>
</protein>